<dbReference type="SUPFAM" id="SSF56672">
    <property type="entry name" value="DNA/RNA polymerases"/>
    <property type="match status" value="1"/>
</dbReference>
<evidence type="ECO:0000256" key="1">
    <source>
        <dbReference type="SAM" id="MobiDB-lite"/>
    </source>
</evidence>
<dbReference type="PANTHER" id="PTHR19446">
    <property type="entry name" value="REVERSE TRANSCRIPTASES"/>
    <property type="match status" value="1"/>
</dbReference>
<dbReference type="CDD" id="cd01650">
    <property type="entry name" value="RT_nLTR_like"/>
    <property type="match status" value="1"/>
</dbReference>
<gene>
    <name evidence="3" type="ORF">A4X06_0g5580</name>
</gene>
<protein>
    <recommendedName>
        <fullName evidence="2">Reverse transcriptase domain-containing protein</fullName>
    </recommendedName>
</protein>
<evidence type="ECO:0000313" key="3">
    <source>
        <dbReference type="EMBL" id="KAE8245578.1"/>
    </source>
</evidence>
<dbReference type="InterPro" id="IPR043502">
    <property type="entry name" value="DNA/RNA_pol_sf"/>
</dbReference>
<dbReference type="Pfam" id="PF00078">
    <property type="entry name" value="RVT_1"/>
    <property type="match status" value="1"/>
</dbReference>
<feature type="domain" description="Reverse transcriptase" evidence="2">
    <location>
        <begin position="123"/>
        <end position="409"/>
    </location>
</feature>
<feature type="region of interest" description="Disordered" evidence="1">
    <location>
        <begin position="1010"/>
        <end position="1030"/>
    </location>
</feature>
<organism evidence="3 4">
    <name type="scientific">Tilletia controversa</name>
    <name type="common">dwarf bunt fungus</name>
    <dbReference type="NCBI Taxonomy" id="13291"/>
    <lineage>
        <taxon>Eukaryota</taxon>
        <taxon>Fungi</taxon>
        <taxon>Dikarya</taxon>
        <taxon>Basidiomycota</taxon>
        <taxon>Ustilaginomycotina</taxon>
        <taxon>Exobasidiomycetes</taxon>
        <taxon>Tilletiales</taxon>
        <taxon>Tilletiaceae</taxon>
        <taxon>Tilletia</taxon>
    </lineage>
</organism>
<dbReference type="Proteomes" id="UP000077684">
    <property type="component" value="Unassembled WGS sequence"/>
</dbReference>
<dbReference type="AlphaFoldDB" id="A0A8X7MRC2"/>
<feature type="compositionally biased region" description="Basic and acidic residues" evidence="1">
    <location>
        <begin position="1014"/>
        <end position="1030"/>
    </location>
</feature>
<dbReference type="PROSITE" id="PS50878">
    <property type="entry name" value="RT_POL"/>
    <property type="match status" value="1"/>
</dbReference>
<sequence>MSGALQRTGGTAHIKRLRDTTGIITADESRMLNITQTFFTNLYSPPVSPANYDTAQALLLSAARTSFSAEDVTMLASPYLLSDLKAALRTTNSYSAPGPLGLTYPLLRLTSETTGPHILSLLEGLAAGHSLPVLLQTTLLYKKGDKADLANYRPISVSDTALRLVTRMVAFRLQVATGNALPWNQAAFLPGRRTSSVAGALQGIIDHVGTGRPGMPTSIFILLLDQQKAYDRVGHPWLWSVLQAAGIPSTFLLILQSFYSDPHIQVMINGLLTDLISLRAGLLQGDPLSCVLYNLALQPFLDLLDTFQVGIDVPGLGRLASLAFADDVSLLLPGTPEGLTQWPSVLHAIAAYETASGARLNRAKCGFIQVTHPSHDPQHSAPLRAALIQAGFNPLPTQHGEIVHLGHPIHTRGAGSPCIIGFNDRIDAIGARIPLIRKFGSDLITRIRLSNSILTPKLWHATAIGGLPITARTDVSLALRKFLYLGDTPWFETANISAPLHLGGLGFIHPDHMFTAQSITYLAHNLLRPDEYGTWLQEGLAWHLHHVYHCSPAALLIPNGVHRARLTADTTRAAGFWGRLLHALASVDLSLDPSWPDLGGPALLELPWYFDSAIARTPKPWPLSRYRSAATRGWITWGDILWKSTLATRDRTHASSWPLGPPSPRAAAANLIPRANDIRDPKGPELGTIFAPYWASLPPDFRQKLIQTTDMPLATGVDPSLPVPRIRDPSARAFPWHLLQVNTKPLQQATTRSTRLALGRTTTITVRWPSAMLHLPNNGPPDPLLPPNMESSSEPLPPAPDTAAWGTAWTELHRTPLPSPAVANCFLSMHRRAWLALDGKKTHQCTLPGCDKHDSQEHAYLTCSAITPLWSAALPVLRMMGITAPIPLAPHLVALAWPTIRRFRPRLVLWRTIIIHLITEARHPALAHLKRTGTFVPTAPNPELFRLKVERLLAESITTARARCRARQRSTNSKNTPTDTFTSTWISGSTLVYADETGGDPTSRHFLLFPARSPSKDPQGRSRFTERVTD</sequence>
<evidence type="ECO:0000313" key="4">
    <source>
        <dbReference type="Proteomes" id="UP000077684"/>
    </source>
</evidence>
<feature type="region of interest" description="Disordered" evidence="1">
    <location>
        <begin position="777"/>
        <end position="799"/>
    </location>
</feature>
<reference evidence="3" key="1">
    <citation type="submission" date="2016-04" db="EMBL/GenBank/DDBJ databases">
        <authorList>
            <person name="Nguyen H.D."/>
            <person name="Samba Siva P."/>
            <person name="Cullis J."/>
            <person name="Levesque C.A."/>
            <person name="Hambleton S."/>
        </authorList>
    </citation>
    <scope>NUCLEOTIDE SEQUENCE</scope>
    <source>
        <strain evidence="3">DAOMC 236426</strain>
    </source>
</reference>
<dbReference type="EMBL" id="LWDE02000705">
    <property type="protein sequence ID" value="KAE8245578.1"/>
    <property type="molecule type" value="Genomic_DNA"/>
</dbReference>
<dbReference type="InterPro" id="IPR000477">
    <property type="entry name" value="RT_dom"/>
</dbReference>
<proteinExistence type="predicted"/>
<name>A0A8X7MRC2_9BASI</name>
<comment type="caution">
    <text evidence="3">The sequence shown here is derived from an EMBL/GenBank/DDBJ whole genome shotgun (WGS) entry which is preliminary data.</text>
</comment>
<keyword evidence="4" id="KW-1185">Reference proteome</keyword>
<evidence type="ECO:0000259" key="2">
    <source>
        <dbReference type="PROSITE" id="PS50878"/>
    </source>
</evidence>
<accession>A0A8X7MRC2</accession>
<reference evidence="3" key="2">
    <citation type="journal article" date="2019" name="IMA Fungus">
        <title>Genome sequencing and comparison of five Tilletia species to identify candidate genes for the detection of regulated species infecting wheat.</title>
        <authorList>
            <person name="Nguyen H.D.T."/>
            <person name="Sultana T."/>
            <person name="Kesanakurti P."/>
            <person name="Hambleton S."/>
        </authorList>
    </citation>
    <scope>NUCLEOTIDE SEQUENCE</scope>
    <source>
        <strain evidence="3">DAOMC 236426</strain>
    </source>
</reference>